<evidence type="ECO:0000313" key="1">
    <source>
        <dbReference type="EMBL" id="KAI5318024.1"/>
    </source>
</evidence>
<proteinExistence type="predicted"/>
<keyword evidence="2" id="KW-1185">Reference proteome</keyword>
<sequence>MANGCQLPIPSLKAAAPFRYERHAIIRAPWDNALEAFEVSLEHFKANVDLFLSEFNVASFNLSITTLDSGRKKSTLVLKGSNEASNASRALSHGVQMAASLSYLNGLVALRLTCLRWRCSNTRS</sequence>
<name>A0AAD4YQY9_PRUDU</name>
<dbReference type="EMBL" id="JAJFAZ020000007">
    <property type="protein sequence ID" value="KAI5318024.1"/>
    <property type="molecule type" value="Genomic_DNA"/>
</dbReference>
<organism evidence="1 2">
    <name type="scientific">Prunus dulcis</name>
    <name type="common">Almond</name>
    <name type="synonym">Amygdalus dulcis</name>
    <dbReference type="NCBI Taxonomy" id="3755"/>
    <lineage>
        <taxon>Eukaryota</taxon>
        <taxon>Viridiplantae</taxon>
        <taxon>Streptophyta</taxon>
        <taxon>Embryophyta</taxon>
        <taxon>Tracheophyta</taxon>
        <taxon>Spermatophyta</taxon>
        <taxon>Magnoliopsida</taxon>
        <taxon>eudicotyledons</taxon>
        <taxon>Gunneridae</taxon>
        <taxon>Pentapetalae</taxon>
        <taxon>rosids</taxon>
        <taxon>fabids</taxon>
        <taxon>Rosales</taxon>
        <taxon>Rosaceae</taxon>
        <taxon>Amygdaloideae</taxon>
        <taxon>Amygdaleae</taxon>
        <taxon>Prunus</taxon>
    </lineage>
</organism>
<accession>A0AAD4YQY9</accession>
<comment type="caution">
    <text evidence="1">The sequence shown here is derived from an EMBL/GenBank/DDBJ whole genome shotgun (WGS) entry which is preliminary data.</text>
</comment>
<gene>
    <name evidence="1" type="ORF">L3X38_037732</name>
</gene>
<dbReference type="Proteomes" id="UP001054821">
    <property type="component" value="Chromosome 7"/>
</dbReference>
<dbReference type="AlphaFoldDB" id="A0AAD4YQY9"/>
<evidence type="ECO:0000313" key="2">
    <source>
        <dbReference type="Proteomes" id="UP001054821"/>
    </source>
</evidence>
<reference evidence="1 2" key="1">
    <citation type="journal article" date="2022" name="G3 (Bethesda)">
        <title>Whole-genome sequence and methylome profiling of the almond [Prunus dulcis (Mill.) D.A. Webb] cultivar 'Nonpareil'.</title>
        <authorList>
            <person name="D'Amico-Willman K.M."/>
            <person name="Ouma W.Z."/>
            <person name="Meulia T."/>
            <person name="Sideli G.M."/>
            <person name="Gradziel T.M."/>
            <person name="Fresnedo-Ramirez J."/>
        </authorList>
    </citation>
    <scope>NUCLEOTIDE SEQUENCE [LARGE SCALE GENOMIC DNA]</scope>
    <source>
        <strain evidence="1">Clone GOH B32 T37-40</strain>
    </source>
</reference>
<protein>
    <submittedName>
        <fullName evidence="1">Uncharacterized protein</fullName>
    </submittedName>
</protein>